<keyword evidence="2" id="KW-1185">Reference proteome</keyword>
<sequence>MEAYPPPSTALCRRAACCGVRDIVRVRIGSVFMPTIYITPHKN</sequence>
<proteinExistence type="predicted"/>
<accession>M5EY42</accession>
<name>M5EY42_9HYPH</name>
<dbReference type="AlphaFoldDB" id="M5EY42"/>
<dbReference type="EMBL" id="CAUM01000150">
    <property type="protein sequence ID" value="CCV08923.1"/>
    <property type="molecule type" value="Genomic_DNA"/>
</dbReference>
<comment type="caution">
    <text evidence="1">The sequence shown here is derived from an EMBL/GenBank/DDBJ whole genome shotgun (WGS) entry which is preliminary data.</text>
</comment>
<reference evidence="1 2" key="1">
    <citation type="submission" date="2013-02" db="EMBL/GenBank/DDBJ databases">
        <authorList>
            <person name="Genoscope - CEA"/>
        </authorList>
    </citation>
    <scope>NUCLEOTIDE SEQUENCE [LARGE SCALE GENOMIC DNA]</scope>
    <source>
        <strain evidence="1 2">STM 2683</strain>
    </source>
</reference>
<evidence type="ECO:0000313" key="2">
    <source>
        <dbReference type="Proteomes" id="UP000012062"/>
    </source>
</evidence>
<evidence type="ECO:0000313" key="1">
    <source>
        <dbReference type="EMBL" id="CCV08923.1"/>
    </source>
</evidence>
<dbReference type="Proteomes" id="UP000012062">
    <property type="component" value="Unassembled WGS sequence"/>
</dbReference>
<gene>
    <name evidence="1" type="ORF">MESS2_80054</name>
</gene>
<protein>
    <submittedName>
        <fullName evidence="1">Uncharacterized protein</fullName>
    </submittedName>
</protein>
<organism evidence="1 2">
    <name type="scientific">Mesorhizobium metallidurans STM 2683</name>
    <dbReference type="NCBI Taxonomy" id="1297569"/>
    <lineage>
        <taxon>Bacteria</taxon>
        <taxon>Pseudomonadati</taxon>
        <taxon>Pseudomonadota</taxon>
        <taxon>Alphaproteobacteria</taxon>
        <taxon>Hyphomicrobiales</taxon>
        <taxon>Phyllobacteriaceae</taxon>
        <taxon>Mesorhizobium</taxon>
    </lineage>
</organism>